<dbReference type="SUPFAM" id="SSF51658">
    <property type="entry name" value="Xylose isomerase-like"/>
    <property type="match status" value="1"/>
</dbReference>
<reference evidence="3" key="1">
    <citation type="journal article" date="2019" name="Int. J. Syst. Evol. Microbiol.">
        <title>The Global Catalogue of Microorganisms (GCM) 10K type strain sequencing project: providing services to taxonomists for standard genome sequencing and annotation.</title>
        <authorList>
            <consortium name="The Broad Institute Genomics Platform"/>
            <consortium name="The Broad Institute Genome Sequencing Center for Infectious Disease"/>
            <person name="Wu L."/>
            <person name="Ma J."/>
        </authorList>
    </citation>
    <scope>NUCLEOTIDE SEQUENCE [LARGE SCALE GENOMIC DNA]</scope>
    <source>
        <strain evidence="3">JCM 16898</strain>
    </source>
</reference>
<evidence type="ECO:0000256" key="1">
    <source>
        <dbReference type="SAM" id="MobiDB-lite"/>
    </source>
</evidence>
<organism evidence="2 3">
    <name type="scientific">Amycolatopsis ultiminotia</name>
    <dbReference type="NCBI Taxonomy" id="543629"/>
    <lineage>
        <taxon>Bacteria</taxon>
        <taxon>Bacillati</taxon>
        <taxon>Actinomycetota</taxon>
        <taxon>Actinomycetes</taxon>
        <taxon>Pseudonocardiales</taxon>
        <taxon>Pseudonocardiaceae</taxon>
        <taxon>Amycolatopsis</taxon>
    </lineage>
</organism>
<keyword evidence="3" id="KW-1185">Reference proteome</keyword>
<sequence>MSTALSDAHATPVGDLRNDSIDHRLLPGDGELVRFLRTVYGKRPDLPLAVEAMSAPLHALPQPENTRRNGTAVRRVLAAAGGRDS</sequence>
<protein>
    <submittedName>
        <fullName evidence="2">Uncharacterized protein</fullName>
    </submittedName>
</protein>
<evidence type="ECO:0000313" key="3">
    <source>
        <dbReference type="Proteomes" id="UP001500689"/>
    </source>
</evidence>
<dbReference type="Proteomes" id="UP001500689">
    <property type="component" value="Unassembled WGS sequence"/>
</dbReference>
<evidence type="ECO:0000313" key="2">
    <source>
        <dbReference type="EMBL" id="GAA3572291.1"/>
    </source>
</evidence>
<dbReference type="EMBL" id="BAAAZN010000017">
    <property type="protein sequence ID" value="GAA3572291.1"/>
    <property type="molecule type" value="Genomic_DNA"/>
</dbReference>
<name>A0ABP6XU60_9PSEU</name>
<comment type="caution">
    <text evidence="2">The sequence shown here is derived from an EMBL/GenBank/DDBJ whole genome shotgun (WGS) entry which is preliminary data.</text>
</comment>
<gene>
    <name evidence="2" type="ORF">GCM10022222_65590</name>
</gene>
<dbReference type="RefSeq" id="WP_344866848.1">
    <property type="nucleotide sequence ID" value="NZ_BAAAZN010000017.1"/>
</dbReference>
<dbReference type="Gene3D" id="3.20.20.150">
    <property type="entry name" value="Divalent-metal-dependent TIM barrel enzymes"/>
    <property type="match status" value="1"/>
</dbReference>
<feature type="region of interest" description="Disordered" evidence="1">
    <location>
        <begin position="1"/>
        <end position="20"/>
    </location>
</feature>
<proteinExistence type="predicted"/>
<dbReference type="InterPro" id="IPR036237">
    <property type="entry name" value="Xyl_isomerase-like_sf"/>
</dbReference>
<accession>A0ABP6XU60</accession>